<keyword evidence="2" id="KW-1185">Reference proteome</keyword>
<name>A0A554NFY2_9EURY</name>
<organism evidence="1 2">
    <name type="scientific">Haloglomus irregulare</name>
    <dbReference type="NCBI Taxonomy" id="2234134"/>
    <lineage>
        <taxon>Archaea</taxon>
        <taxon>Methanobacteriati</taxon>
        <taxon>Methanobacteriota</taxon>
        <taxon>Stenosarchaea group</taxon>
        <taxon>Halobacteria</taxon>
        <taxon>Halobacteriales</taxon>
        <taxon>Natronomonadaceae</taxon>
        <taxon>Haloglomus</taxon>
    </lineage>
</organism>
<comment type="caution">
    <text evidence="1">The sequence shown here is derived from an EMBL/GenBank/DDBJ whole genome shotgun (WGS) entry which is preliminary data.</text>
</comment>
<reference evidence="1 2" key="1">
    <citation type="submission" date="2018-06" db="EMBL/GenBank/DDBJ databases">
        <title>Natronomonas sp. F16-60 a new haloarchaeon isolated from a solar saltern of Isla Cristina, Huelva, Spain.</title>
        <authorList>
            <person name="Duran-Viseras A."/>
            <person name="Sanchez-Porro C."/>
            <person name="Ventosa A."/>
        </authorList>
    </citation>
    <scope>NUCLEOTIDE SEQUENCE [LARGE SCALE GENOMIC DNA]</scope>
    <source>
        <strain evidence="1 2">F16-60</strain>
    </source>
</reference>
<dbReference type="Proteomes" id="UP000319894">
    <property type="component" value="Unassembled WGS sequence"/>
</dbReference>
<evidence type="ECO:0000313" key="1">
    <source>
        <dbReference type="EMBL" id="TSD16215.1"/>
    </source>
</evidence>
<evidence type="ECO:0000313" key="2">
    <source>
        <dbReference type="Proteomes" id="UP000319894"/>
    </source>
</evidence>
<dbReference type="AlphaFoldDB" id="A0A554NFY2"/>
<accession>A0A554NFY2</accession>
<proteinExistence type="predicted"/>
<protein>
    <submittedName>
        <fullName evidence="1">Uncharacterized protein</fullName>
    </submittedName>
</protein>
<gene>
    <name evidence="1" type="ORF">DP107_03410</name>
</gene>
<dbReference type="RefSeq" id="WP_144260718.1">
    <property type="nucleotide sequence ID" value="NZ_QMDX01000001.1"/>
</dbReference>
<dbReference type="InParanoid" id="A0A554NFY2"/>
<sequence length="182" mass="20293">MADDRGPAHCPHCGVVEAEGGFDRDDPIGTNTVSRFRCLDCDATFAWRCFPDDPECTHGPFRYRGDRFVFYFGRNTRREASRTVTSTPDRGGPATGGGRYRADLTIESYAALEQFLDATSDDLIPPGDRTTVLERLSGAADIDWPCEIVFDFETEDWHAYSAAHPDEARVLEPHLVRVSTAE</sequence>
<dbReference type="EMBL" id="QMDX01000001">
    <property type="protein sequence ID" value="TSD16215.1"/>
    <property type="molecule type" value="Genomic_DNA"/>
</dbReference>
<dbReference type="OrthoDB" id="376700at2157"/>